<dbReference type="Proteomes" id="UP000274504">
    <property type="component" value="Unassembled WGS sequence"/>
</dbReference>
<protein>
    <submittedName>
        <fullName evidence="3">Gamma-tubulin complex component</fullName>
    </submittedName>
</protein>
<evidence type="ECO:0000313" key="3">
    <source>
        <dbReference type="WBParaSite" id="HDID_0000411601-mRNA-1"/>
    </source>
</evidence>
<organism evidence="3">
    <name type="scientific">Hymenolepis diminuta</name>
    <name type="common">Rat tapeworm</name>
    <dbReference type="NCBI Taxonomy" id="6216"/>
    <lineage>
        <taxon>Eukaryota</taxon>
        <taxon>Metazoa</taxon>
        <taxon>Spiralia</taxon>
        <taxon>Lophotrochozoa</taxon>
        <taxon>Platyhelminthes</taxon>
        <taxon>Cestoda</taxon>
        <taxon>Eucestoda</taxon>
        <taxon>Cyclophyllidea</taxon>
        <taxon>Hymenolepididae</taxon>
        <taxon>Hymenolepis</taxon>
    </lineage>
</organism>
<evidence type="ECO:0000313" key="2">
    <source>
        <dbReference type="Proteomes" id="UP000274504"/>
    </source>
</evidence>
<dbReference type="WBParaSite" id="HDID_0000411601-mRNA-1">
    <property type="protein sequence ID" value="HDID_0000411601-mRNA-1"/>
    <property type="gene ID" value="HDID_0000411601"/>
</dbReference>
<sequence>MVGSCVASPELNEYLEYSIPDNILFSENFEHLVKECKSISGAAKGSSSRNFIPFLKTIFDLQIEAHELLSWLKLATKAIRNRCWIATSVQSLLIESNQRLIFSHASYSPRTVLAKDYMQVLKHIDCLWNKVGFHLRSFAEHLNDLTVLSTLQNEISILSSLVTDVSGSKYLNVLV</sequence>
<reference evidence="1 2" key="2">
    <citation type="submission" date="2018-11" db="EMBL/GenBank/DDBJ databases">
        <authorList>
            <consortium name="Pathogen Informatics"/>
        </authorList>
    </citation>
    <scope>NUCLEOTIDE SEQUENCE [LARGE SCALE GENOMIC DNA]</scope>
</reference>
<proteinExistence type="predicted"/>
<evidence type="ECO:0000313" key="1">
    <source>
        <dbReference type="EMBL" id="VDL43954.1"/>
    </source>
</evidence>
<gene>
    <name evidence="1" type="ORF">HDID_LOCUS4114</name>
</gene>
<reference evidence="3" key="1">
    <citation type="submission" date="2017-02" db="UniProtKB">
        <authorList>
            <consortium name="WormBaseParasite"/>
        </authorList>
    </citation>
    <scope>IDENTIFICATION</scope>
</reference>
<dbReference type="EMBL" id="UYSG01001450">
    <property type="protein sequence ID" value="VDL43954.1"/>
    <property type="molecule type" value="Genomic_DNA"/>
</dbReference>
<accession>A0A0R3SGR9</accession>
<name>A0A0R3SGR9_HYMDI</name>
<dbReference type="AlphaFoldDB" id="A0A0R3SGR9"/>